<dbReference type="SUPFAM" id="SSF50685">
    <property type="entry name" value="Barwin-like endoglucanases"/>
    <property type="match status" value="1"/>
</dbReference>
<gene>
    <name evidence="3" type="ORF">MORIYA_1082</name>
</gene>
<keyword evidence="3" id="KW-0449">Lipoprotein</keyword>
<feature type="domain" description="RlpA-like protein double-psi beta-barrel" evidence="2">
    <location>
        <begin position="1"/>
        <end position="66"/>
    </location>
</feature>
<dbReference type="InterPro" id="IPR012997">
    <property type="entry name" value="RplA"/>
</dbReference>
<dbReference type="PANTHER" id="PTHR34183">
    <property type="entry name" value="ENDOLYTIC PEPTIDOGLYCAN TRANSGLYCOSYLASE RLPA"/>
    <property type="match status" value="1"/>
</dbReference>
<evidence type="ECO:0000313" key="3">
    <source>
        <dbReference type="EMBL" id="SQD77560.1"/>
    </source>
</evidence>
<reference evidence="4" key="1">
    <citation type="submission" date="2018-05" db="EMBL/GenBank/DDBJ databases">
        <authorList>
            <person name="Cea G.-C."/>
            <person name="William W."/>
        </authorList>
    </citation>
    <scope>NUCLEOTIDE SEQUENCE [LARGE SCALE GENOMIC DNA]</scope>
    <source>
        <strain evidence="4">DB21MT 5</strain>
    </source>
</reference>
<dbReference type="Proteomes" id="UP000250163">
    <property type="component" value="Chromosome MORIYA"/>
</dbReference>
<dbReference type="KEGG" id="mya:MORIYA_1082"/>
<proteinExistence type="inferred from homology"/>
<organism evidence="3 4">
    <name type="scientific">Moritella yayanosii</name>
    <dbReference type="NCBI Taxonomy" id="69539"/>
    <lineage>
        <taxon>Bacteria</taxon>
        <taxon>Pseudomonadati</taxon>
        <taxon>Pseudomonadota</taxon>
        <taxon>Gammaproteobacteria</taxon>
        <taxon>Alteromonadales</taxon>
        <taxon>Moritellaceae</taxon>
        <taxon>Moritella</taxon>
    </lineage>
</organism>
<dbReference type="AlphaFoldDB" id="A0A330LL58"/>
<evidence type="ECO:0000256" key="1">
    <source>
        <dbReference type="RuleBase" id="RU003495"/>
    </source>
</evidence>
<keyword evidence="4" id="KW-1185">Reference proteome</keyword>
<dbReference type="CDD" id="cd22268">
    <property type="entry name" value="DPBB_RlpA-like"/>
    <property type="match status" value="1"/>
</dbReference>
<dbReference type="Pfam" id="PF03330">
    <property type="entry name" value="DPBB_1"/>
    <property type="match status" value="1"/>
</dbReference>
<protein>
    <submittedName>
        <fullName evidence="3">Lipoprotein A family protein</fullName>
    </submittedName>
</protein>
<dbReference type="InterPro" id="IPR036908">
    <property type="entry name" value="RlpA-like_sf"/>
</dbReference>
<dbReference type="InterPro" id="IPR009009">
    <property type="entry name" value="RlpA-like_DPBB"/>
</dbReference>
<comment type="similarity">
    <text evidence="1">Belongs to the RlpA family.</text>
</comment>
<evidence type="ECO:0000259" key="2">
    <source>
        <dbReference type="Pfam" id="PF03330"/>
    </source>
</evidence>
<name>A0A330LL58_9GAMM</name>
<accession>A0A330LL58</accession>
<sequence length="79" mass="8906">MRAYTAAHKTLPFGTVVKVINTTNNKSVEVKINDRGPFVRGRVIDLSQKAFEQMGSTNQGVVPVRIEILDDSNTFRYKH</sequence>
<evidence type="ECO:0000313" key="4">
    <source>
        <dbReference type="Proteomes" id="UP000250163"/>
    </source>
</evidence>
<dbReference type="Gene3D" id="2.40.40.10">
    <property type="entry name" value="RlpA-like domain"/>
    <property type="match status" value="1"/>
</dbReference>
<dbReference type="EMBL" id="LS483250">
    <property type="protein sequence ID" value="SQD77560.1"/>
    <property type="molecule type" value="Genomic_DNA"/>
</dbReference>
<dbReference type="NCBIfam" id="TIGR00413">
    <property type="entry name" value="rlpA"/>
    <property type="match status" value="1"/>
</dbReference>
<dbReference type="PANTHER" id="PTHR34183:SF8">
    <property type="entry name" value="ENDOLYTIC PEPTIDOGLYCAN TRANSGLYCOSYLASE RLPA-RELATED"/>
    <property type="match status" value="1"/>
</dbReference>